<evidence type="ECO:0000256" key="7">
    <source>
        <dbReference type="SAM" id="MobiDB-lite"/>
    </source>
</evidence>
<dbReference type="EnsemblMetazoa" id="XM_030973626">
    <property type="protein sequence ID" value="XP_030829486"/>
    <property type="gene ID" value="LOC576136"/>
</dbReference>
<evidence type="ECO:0000256" key="2">
    <source>
        <dbReference type="ARBA" id="ARBA00022853"/>
    </source>
</evidence>
<dbReference type="InParanoid" id="A0A7M7ST92"/>
<dbReference type="GO" id="GO:0042393">
    <property type="term" value="F:histone binding"/>
    <property type="evidence" value="ECO:0000318"/>
    <property type="project" value="GO_Central"/>
</dbReference>
<dbReference type="PANTHER" id="PTHR15381">
    <property type="entry name" value="CHONDROITIN SULFATE PROTEOGLYCAN 5 -RELATED"/>
    <property type="match status" value="1"/>
</dbReference>
<feature type="compositionally biased region" description="Basic and acidic residues" evidence="7">
    <location>
        <begin position="1261"/>
        <end position="1279"/>
    </location>
</feature>
<reference evidence="12" key="2">
    <citation type="submission" date="2021-01" db="UniProtKB">
        <authorList>
            <consortium name="EnsemblMetazoa"/>
        </authorList>
    </citation>
    <scope>IDENTIFICATION</scope>
</reference>
<feature type="region of interest" description="Disordered" evidence="7">
    <location>
        <begin position="1059"/>
        <end position="1307"/>
    </location>
</feature>
<feature type="compositionally biased region" description="Pro residues" evidence="7">
    <location>
        <begin position="1109"/>
        <end position="1120"/>
    </location>
</feature>
<dbReference type="Pfam" id="PF04433">
    <property type="entry name" value="SWIRM"/>
    <property type="match status" value="1"/>
</dbReference>
<evidence type="ECO:0000259" key="8">
    <source>
        <dbReference type="PROSITE" id="PS50090"/>
    </source>
</evidence>
<feature type="compositionally biased region" description="Low complexity" evidence="7">
    <location>
        <begin position="861"/>
        <end position="871"/>
    </location>
</feature>
<dbReference type="InterPro" id="IPR036420">
    <property type="entry name" value="BRCT_dom_sf"/>
</dbReference>
<proteinExistence type="inferred from homology"/>
<dbReference type="SMART" id="SM00717">
    <property type="entry name" value="SANT"/>
    <property type="match status" value="1"/>
</dbReference>
<dbReference type="Gene3D" id="1.10.10.60">
    <property type="entry name" value="Homeodomain-like"/>
    <property type="match status" value="1"/>
</dbReference>
<feature type="domain" description="Chromo" evidence="11">
    <location>
        <begin position="1"/>
        <end position="281"/>
    </location>
</feature>
<protein>
    <recommendedName>
        <fullName evidence="14">SWI/SNF complex subunit SMARCC2</fullName>
    </recommendedName>
</protein>
<dbReference type="Pfam" id="PF16495">
    <property type="entry name" value="SWIRM-assoc_1"/>
    <property type="match status" value="1"/>
</dbReference>
<dbReference type="GO" id="GO:0045893">
    <property type="term" value="P:positive regulation of DNA-templated transcription"/>
    <property type="evidence" value="ECO:0000318"/>
    <property type="project" value="GO_Central"/>
</dbReference>
<dbReference type="GO" id="GO:0006325">
    <property type="term" value="P:chromatin organization"/>
    <property type="evidence" value="ECO:0007669"/>
    <property type="project" value="UniProtKB-KW"/>
</dbReference>
<feature type="compositionally biased region" description="Basic and acidic residues" evidence="7">
    <location>
        <begin position="922"/>
        <end position="954"/>
    </location>
</feature>
<dbReference type="InterPro" id="IPR032450">
    <property type="entry name" value="SMARCC_N"/>
</dbReference>
<feature type="compositionally biased region" description="Basic and acidic residues" evidence="7">
    <location>
        <begin position="395"/>
        <end position="405"/>
    </location>
</feature>
<name>A0A7M7ST92_STRPU</name>
<dbReference type="PROSITE" id="PS51293">
    <property type="entry name" value="SANT"/>
    <property type="match status" value="1"/>
</dbReference>
<accession>A0A7M7ST92</accession>
<feature type="domain" description="SANT" evidence="10">
    <location>
        <begin position="621"/>
        <end position="669"/>
    </location>
</feature>
<evidence type="ECO:0000256" key="4">
    <source>
        <dbReference type="ARBA" id="ARBA00023163"/>
    </source>
</evidence>
<evidence type="ECO:0000259" key="10">
    <source>
        <dbReference type="PROSITE" id="PS51293"/>
    </source>
</evidence>
<dbReference type="Gene3D" id="1.10.10.10">
    <property type="entry name" value="Winged helix-like DNA-binding domain superfamily/Winged helix DNA-binding domain"/>
    <property type="match status" value="1"/>
</dbReference>
<dbReference type="PROSITE" id="PS50934">
    <property type="entry name" value="SWIRM"/>
    <property type="match status" value="1"/>
</dbReference>
<dbReference type="InterPro" id="IPR032451">
    <property type="entry name" value="SMARCC_C"/>
</dbReference>
<keyword evidence="4" id="KW-0804">Transcription</keyword>
<feature type="compositionally biased region" description="Low complexity" evidence="7">
    <location>
        <begin position="1121"/>
        <end position="1132"/>
    </location>
</feature>
<dbReference type="FunFam" id="1.10.10.60:FF:000014">
    <property type="entry name" value="SWI/SNF complex subunit SMARCC2 isoform C"/>
    <property type="match status" value="1"/>
</dbReference>
<dbReference type="PANTHER" id="PTHR15381:SF1">
    <property type="entry name" value="CHONDROITIN SULFATE PROTEOGLYCAN 5"/>
    <property type="match status" value="1"/>
</dbReference>
<dbReference type="SUPFAM" id="SSF46689">
    <property type="entry name" value="Homeodomain-like"/>
    <property type="match status" value="2"/>
</dbReference>
<dbReference type="InterPro" id="IPR036388">
    <property type="entry name" value="WH-like_DNA-bd_sf"/>
</dbReference>
<comment type="similarity">
    <text evidence="6">Belongs to the SMARCC family.</text>
</comment>
<feature type="compositionally biased region" description="Low complexity" evidence="7">
    <location>
        <begin position="1170"/>
        <end position="1188"/>
    </location>
</feature>
<organism evidence="12 13">
    <name type="scientific">Strongylocentrotus purpuratus</name>
    <name type="common">Purple sea urchin</name>
    <dbReference type="NCBI Taxonomy" id="7668"/>
    <lineage>
        <taxon>Eukaryota</taxon>
        <taxon>Metazoa</taxon>
        <taxon>Echinodermata</taxon>
        <taxon>Eleutherozoa</taxon>
        <taxon>Echinozoa</taxon>
        <taxon>Echinoidea</taxon>
        <taxon>Euechinoidea</taxon>
        <taxon>Echinacea</taxon>
        <taxon>Camarodonta</taxon>
        <taxon>Echinidea</taxon>
        <taxon>Strongylocentrotidae</taxon>
        <taxon>Strongylocentrotus</taxon>
    </lineage>
</organism>
<dbReference type="InterPro" id="IPR017884">
    <property type="entry name" value="SANT_dom"/>
</dbReference>
<feature type="region of interest" description="Disordered" evidence="7">
    <location>
        <begin position="765"/>
        <end position="954"/>
    </location>
</feature>
<dbReference type="OMA" id="TIQEATH"/>
<feature type="compositionally biased region" description="Basic and acidic residues" evidence="7">
    <location>
        <begin position="579"/>
        <end position="589"/>
    </location>
</feature>
<evidence type="ECO:0000256" key="6">
    <source>
        <dbReference type="ARBA" id="ARBA00049655"/>
    </source>
</evidence>
<feature type="compositionally biased region" description="Basic and acidic residues" evidence="7">
    <location>
        <begin position="1286"/>
        <end position="1296"/>
    </location>
</feature>
<dbReference type="GO" id="GO:0071564">
    <property type="term" value="C:npBAF complex"/>
    <property type="evidence" value="ECO:0000318"/>
    <property type="project" value="GO_Central"/>
</dbReference>
<dbReference type="CDD" id="cd00024">
    <property type="entry name" value="CD_CSD"/>
    <property type="match status" value="1"/>
</dbReference>
<evidence type="ECO:0008006" key="14">
    <source>
        <dbReference type="Google" id="ProtNLM"/>
    </source>
</evidence>
<dbReference type="InterPro" id="IPR001005">
    <property type="entry name" value="SANT/Myb"/>
</dbReference>
<dbReference type="InterPro" id="IPR007526">
    <property type="entry name" value="SWIRM"/>
</dbReference>
<feature type="compositionally biased region" description="Acidic residues" evidence="7">
    <location>
        <begin position="1220"/>
        <end position="1231"/>
    </location>
</feature>
<feature type="compositionally biased region" description="Basic and acidic residues" evidence="7">
    <location>
        <begin position="904"/>
        <end position="913"/>
    </location>
</feature>
<dbReference type="GO" id="GO:0071565">
    <property type="term" value="C:nBAF complex"/>
    <property type="evidence" value="ECO:0000318"/>
    <property type="project" value="GO_Central"/>
</dbReference>
<feature type="compositionally biased region" description="Low complexity" evidence="7">
    <location>
        <begin position="560"/>
        <end position="572"/>
    </location>
</feature>
<feature type="domain" description="Myb-like" evidence="8">
    <location>
        <begin position="623"/>
        <end position="665"/>
    </location>
</feature>
<dbReference type="FunCoup" id="A0A7M7ST92">
    <property type="interactions" value="2082"/>
</dbReference>
<feature type="compositionally biased region" description="Polar residues" evidence="7">
    <location>
        <begin position="1297"/>
        <end position="1307"/>
    </location>
</feature>
<keyword evidence="5" id="KW-0539">Nucleus</keyword>
<dbReference type="Pfam" id="PF16498">
    <property type="entry name" value="SWIRM-assoc_3"/>
    <property type="match status" value="1"/>
</dbReference>
<dbReference type="GeneID" id="576136"/>
<evidence type="ECO:0000256" key="3">
    <source>
        <dbReference type="ARBA" id="ARBA00023015"/>
    </source>
</evidence>
<feature type="domain" description="SWIRM" evidence="9">
    <location>
        <begin position="438"/>
        <end position="535"/>
    </location>
</feature>
<dbReference type="Pfam" id="PF00249">
    <property type="entry name" value="Myb_DNA-binding"/>
    <property type="match status" value="1"/>
</dbReference>
<dbReference type="InterPro" id="IPR049898">
    <property type="entry name" value="MARR_BRCT_CHROMO"/>
</dbReference>
<evidence type="ECO:0000259" key="9">
    <source>
        <dbReference type="PROSITE" id="PS50934"/>
    </source>
</evidence>
<evidence type="ECO:0000259" key="11">
    <source>
        <dbReference type="PROSITE" id="PS52032"/>
    </source>
</evidence>
<dbReference type="KEGG" id="spu:576136"/>
<sequence length="1307" mass="143600">MAIQKRDGGADFKFFESADIASQLDNVKSWLQRNCKKWIQAEPPTNKSIASMLAQLIQFQEDAFGKHISNPPLTRVPQKVFLDFKSGGGLCNVLMAMYRFKSEQGWRRFDFHSPSRMDRNVEMFMQISKTLTQNKCFVLPQVCIHESVEPKLAAKLTDIVKRHQGTVTEDSDVATHLVFSPPIPLAEGEEYLRPIARKERSTLVHWWYYPDSYDTWVPSSDVHGDPEHLATMDGPWEVNAKWILDLDEFNEWMNEEDYEMQLDGEDRVAITPAIGRTRRRAYPAKANGDEGSTDGDHERGMMKRGGPGKKRKRSPSPPPEKRRKKPGRSPAPGAKKRGAKDEEEDLTKDLENPPSVPSLQEVELPKLVPGSRIGKDNETQPVKSGTMTDLDESKEEPMDTNKQADESVNTSLSNGEEKDRNGAPDIHEDNVTEQTHHIVVPSYSAWFDYNSIHAIERRALPEFFNIKNKSKTPEVFMAYRNFMIDTYRLNPTEYLTFTACRRNLAGDVCAIMRVHAFLEQWGVINYQVDADNKATPMGPPPTSHFHVLADTPSGLQPVQASKSGSGAKNSNSTQMMNMTDKDGAKDTKSTDLTNFGLRPDMYATKKSQISKAKGTSSSNIKEWTDQETLLLLEALEMYKDDWNKVSEHVGSRTQDECILQFLRLPIEDPYLHDGPSALGPLAYQPIPFSQSGNPLMSTVAFLASAVDPRVASAAAKAAIEEFAKMKDEVPTTLVDVHIRRVEDAAEKGLLDGKYLLGVSGIAGTNEQQERENKDQEQQQQQQKTGEGGDKEFVAMATEGEKEEEDNKDQVPIVKEENKSPAKPPSQDEAPSSTEGATKESEEQPQAMDTSDSSAAPPPPQSEQQEQQEQQPEQPPKDQSPPPVLEIKKESGETEGTTEGTTEGGEEREKKDGESAEGTAEGTAEKMDAGGDASEKKEGEETKEEEPKEKPDKVKKFEEAIDSGNLATAAASALAAAAVKAKHLAAMEERKIKSLVALLVETQMKKLEIKLRHFEELETIMDREREALEYQRQQLLADRQQFHQEQLRVAEMRARQHAQAMAAMSQAQSSGFTQQPATAASATPQPGGVTQVTTATATATSVTSVGAVPPTQPTGPQPVQPTLPQQQPQTQQPAGSGDVPAATTQDASEGAEPPSGQEKEKDNSEQPPQLAPSIETAAAPPAAPATETPSTPPSQDATPPTGSDDKPVESTTSGSGKETKDAEEEEDMDTGEQEPSKPDESAPSSDSKETTPQADEPSSMETDSKEDPPTTTEEKAEAEVKSPSSDGGEKEEKKPDQTETSSEENPST</sequence>
<evidence type="ECO:0000256" key="5">
    <source>
        <dbReference type="ARBA" id="ARBA00023242"/>
    </source>
</evidence>
<dbReference type="InterPro" id="IPR032448">
    <property type="entry name" value="SWIRM-assoc"/>
</dbReference>
<comment type="subcellular location">
    <subcellularLocation>
        <location evidence="1">Nucleus</location>
    </subcellularLocation>
</comment>
<reference evidence="13" key="1">
    <citation type="submission" date="2015-02" db="EMBL/GenBank/DDBJ databases">
        <title>Genome sequencing for Strongylocentrotus purpuratus.</title>
        <authorList>
            <person name="Murali S."/>
            <person name="Liu Y."/>
            <person name="Vee V."/>
            <person name="English A."/>
            <person name="Wang M."/>
            <person name="Skinner E."/>
            <person name="Han Y."/>
            <person name="Muzny D.M."/>
            <person name="Worley K.C."/>
            <person name="Gibbs R.A."/>
        </authorList>
    </citation>
    <scope>NUCLEOTIDE SEQUENCE</scope>
</reference>
<feature type="compositionally biased region" description="Polar residues" evidence="7">
    <location>
        <begin position="1241"/>
        <end position="1252"/>
    </location>
</feature>
<dbReference type="GO" id="GO:0016514">
    <property type="term" value="C:SWI/SNF complex"/>
    <property type="evidence" value="ECO:0000318"/>
    <property type="project" value="GO_Central"/>
</dbReference>
<feature type="compositionally biased region" description="Low complexity" evidence="7">
    <location>
        <begin position="1059"/>
        <end position="1108"/>
    </location>
</feature>
<feature type="region of interest" description="Disordered" evidence="7">
    <location>
        <begin position="556"/>
        <end position="591"/>
    </location>
</feature>
<dbReference type="OrthoDB" id="118550at2759"/>
<dbReference type="SUPFAM" id="SSF52113">
    <property type="entry name" value="BRCT domain"/>
    <property type="match status" value="1"/>
</dbReference>
<evidence type="ECO:0000313" key="13">
    <source>
        <dbReference type="Proteomes" id="UP000007110"/>
    </source>
</evidence>
<dbReference type="Pfam" id="PF16496">
    <property type="entry name" value="SWIRM-assoc_2"/>
    <property type="match status" value="1"/>
</dbReference>
<dbReference type="InterPro" id="IPR009057">
    <property type="entry name" value="Homeodomain-like_sf"/>
</dbReference>
<feature type="compositionally biased region" description="Basic and acidic residues" evidence="7">
    <location>
        <begin position="767"/>
        <end position="776"/>
    </location>
</feature>
<dbReference type="FunFam" id="1.10.10.10:FF:000020">
    <property type="entry name" value="SWI/SNF complex subunit SMARCC2 isoform c"/>
    <property type="match status" value="1"/>
</dbReference>
<feature type="region of interest" description="Disordered" evidence="7">
    <location>
        <begin position="279"/>
        <end position="431"/>
    </location>
</feature>
<dbReference type="Gene3D" id="3.40.50.10190">
    <property type="entry name" value="BRCT domain"/>
    <property type="match status" value="1"/>
</dbReference>
<evidence type="ECO:0000256" key="1">
    <source>
        <dbReference type="ARBA" id="ARBA00004123"/>
    </source>
</evidence>
<feature type="compositionally biased region" description="Basic and acidic residues" evidence="7">
    <location>
        <begin position="415"/>
        <end position="431"/>
    </location>
</feature>
<dbReference type="PROSITE" id="PS50090">
    <property type="entry name" value="MYB_LIKE"/>
    <property type="match status" value="1"/>
</dbReference>
<keyword evidence="13" id="KW-1185">Reference proteome</keyword>
<dbReference type="PROSITE" id="PS52032">
    <property type="entry name" value="MARR_BRCT_CHROMO"/>
    <property type="match status" value="1"/>
</dbReference>
<keyword evidence="3" id="KW-0805">Transcription regulation</keyword>
<dbReference type="Proteomes" id="UP000007110">
    <property type="component" value="Unassembled WGS sequence"/>
</dbReference>
<evidence type="ECO:0000313" key="12">
    <source>
        <dbReference type="EnsemblMetazoa" id="XP_030829486"/>
    </source>
</evidence>
<dbReference type="RefSeq" id="XP_030829486.1">
    <property type="nucleotide sequence ID" value="XM_030973626.1"/>
</dbReference>
<keyword evidence="2" id="KW-0156">Chromatin regulator</keyword>